<name>T0QHY3_SAPDV</name>
<reference evidence="1 2" key="1">
    <citation type="submission" date="2012-04" db="EMBL/GenBank/DDBJ databases">
        <title>The Genome Sequence of Saprolegnia declina VS20.</title>
        <authorList>
            <consortium name="The Broad Institute Genome Sequencing Platform"/>
            <person name="Russ C."/>
            <person name="Nusbaum C."/>
            <person name="Tyler B."/>
            <person name="van West P."/>
            <person name="Dieguez-Uribeondo J."/>
            <person name="de Bruijn I."/>
            <person name="Tripathy S."/>
            <person name="Jiang R."/>
            <person name="Young S.K."/>
            <person name="Zeng Q."/>
            <person name="Gargeya S."/>
            <person name="Fitzgerald M."/>
            <person name="Haas B."/>
            <person name="Abouelleil A."/>
            <person name="Alvarado L."/>
            <person name="Arachchi H.M."/>
            <person name="Berlin A."/>
            <person name="Chapman S.B."/>
            <person name="Goldberg J."/>
            <person name="Griggs A."/>
            <person name="Gujja S."/>
            <person name="Hansen M."/>
            <person name="Howarth C."/>
            <person name="Imamovic A."/>
            <person name="Larimer J."/>
            <person name="McCowen C."/>
            <person name="Montmayeur A."/>
            <person name="Murphy C."/>
            <person name="Neiman D."/>
            <person name="Pearson M."/>
            <person name="Priest M."/>
            <person name="Roberts A."/>
            <person name="Saif S."/>
            <person name="Shea T."/>
            <person name="Sisk P."/>
            <person name="Sykes S."/>
            <person name="Wortman J."/>
            <person name="Nusbaum C."/>
            <person name="Birren B."/>
        </authorList>
    </citation>
    <scope>NUCLEOTIDE SEQUENCE [LARGE SCALE GENOMIC DNA]</scope>
    <source>
        <strain evidence="1 2">VS20</strain>
    </source>
</reference>
<dbReference type="VEuPathDB" id="FungiDB:SDRG_08127"/>
<proteinExistence type="predicted"/>
<evidence type="ECO:0000313" key="2">
    <source>
        <dbReference type="Proteomes" id="UP000030762"/>
    </source>
</evidence>
<dbReference type="EMBL" id="JH767155">
    <property type="protein sequence ID" value="EQC34356.1"/>
    <property type="molecule type" value="Genomic_DNA"/>
</dbReference>
<dbReference type="GeneID" id="19948854"/>
<protein>
    <submittedName>
        <fullName evidence="1">Uncharacterized protein</fullName>
    </submittedName>
</protein>
<dbReference type="AlphaFoldDB" id="T0QHY3"/>
<dbReference type="OMA" id="MPPSRVI"/>
<organism evidence="1 2">
    <name type="scientific">Saprolegnia diclina (strain VS20)</name>
    <dbReference type="NCBI Taxonomy" id="1156394"/>
    <lineage>
        <taxon>Eukaryota</taxon>
        <taxon>Sar</taxon>
        <taxon>Stramenopiles</taxon>
        <taxon>Oomycota</taxon>
        <taxon>Saprolegniomycetes</taxon>
        <taxon>Saprolegniales</taxon>
        <taxon>Saprolegniaceae</taxon>
        <taxon>Saprolegnia</taxon>
    </lineage>
</organism>
<dbReference type="Proteomes" id="UP000030762">
    <property type="component" value="Unassembled WGS sequence"/>
</dbReference>
<sequence length="152" mass="17210">MAPKTLARNEALLDEMTSYSLGNYVKDMMAILMERLIVDLPNDPLNYLIDLVQNDPRIIALDEEARYSRMDLRSIKTKQTLLKAIYDDLRVYEKAPFVSAVVASKLLRQHFPRHANDIVNAVVQTEKALPPKVTLRDFNTVALAVLARPAST</sequence>
<dbReference type="OrthoDB" id="71310at2759"/>
<dbReference type="RefSeq" id="XP_008612218.1">
    <property type="nucleotide sequence ID" value="XM_008613996.1"/>
</dbReference>
<dbReference type="InParanoid" id="T0QHY3"/>
<gene>
    <name evidence="1" type="ORF">SDRG_08127</name>
</gene>
<keyword evidence="2" id="KW-1185">Reference proteome</keyword>
<accession>T0QHY3</accession>
<evidence type="ECO:0000313" key="1">
    <source>
        <dbReference type="EMBL" id="EQC34356.1"/>
    </source>
</evidence>